<accession>X1BTX2</accession>
<dbReference type="EMBL" id="BART01017206">
    <property type="protein sequence ID" value="GAG75586.1"/>
    <property type="molecule type" value="Genomic_DNA"/>
</dbReference>
<comment type="caution">
    <text evidence="1">The sequence shown here is derived from an EMBL/GenBank/DDBJ whole genome shotgun (WGS) entry which is preliminary data.</text>
</comment>
<gene>
    <name evidence="1" type="ORF">S01H4_32820</name>
</gene>
<proteinExistence type="predicted"/>
<name>X1BTX2_9ZZZZ</name>
<organism evidence="1">
    <name type="scientific">marine sediment metagenome</name>
    <dbReference type="NCBI Taxonomy" id="412755"/>
    <lineage>
        <taxon>unclassified sequences</taxon>
        <taxon>metagenomes</taxon>
        <taxon>ecological metagenomes</taxon>
    </lineage>
</organism>
<reference evidence="1" key="1">
    <citation type="journal article" date="2014" name="Front. Microbiol.">
        <title>High frequency of phylogenetically diverse reductive dehalogenase-homologous genes in deep subseafloor sedimentary metagenomes.</title>
        <authorList>
            <person name="Kawai M."/>
            <person name="Futagami T."/>
            <person name="Toyoda A."/>
            <person name="Takaki Y."/>
            <person name="Nishi S."/>
            <person name="Hori S."/>
            <person name="Arai W."/>
            <person name="Tsubouchi T."/>
            <person name="Morono Y."/>
            <person name="Uchiyama I."/>
            <person name="Ito T."/>
            <person name="Fujiyama A."/>
            <person name="Inagaki F."/>
            <person name="Takami H."/>
        </authorList>
    </citation>
    <scope>NUCLEOTIDE SEQUENCE</scope>
    <source>
        <strain evidence="1">Expedition CK06-06</strain>
    </source>
</reference>
<dbReference type="AlphaFoldDB" id="X1BTX2"/>
<evidence type="ECO:0000313" key="1">
    <source>
        <dbReference type="EMBL" id="GAG75586.1"/>
    </source>
</evidence>
<protein>
    <submittedName>
        <fullName evidence="1">Uncharacterized protein</fullName>
    </submittedName>
</protein>
<sequence length="83" mass="8855">MLYPEYLTVADPSSALADHVVEWLTDSELYEGKVAALEKLASKVAQPGSASRAAKVILDIAANGLYPSNDDRIISVQHAEQAA</sequence>